<dbReference type="Pfam" id="PF00122">
    <property type="entry name" value="E1-E2_ATPase"/>
    <property type="match status" value="1"/>
</dbReference>
<dbReference type="Gene3D" id="3.40.1110.10">
    <property type="entry name" value="Calcium-transporting ATPase, cytoplasmic domain N"/>
    <property type="match status" value="1"/>
</dbReference>
<dbReference type="InterPro" id="IPR001757">
    <property type="entry name" value="P_typ_ATPase"/>
</dbReference>
<dbReference type="EC" id="7.2.2.12" evidence="8"/>
<dbReference type="InterPro" id="IPR051014">
    <property type="entry name" value="Cation_Transport_ATPase_IB"/>
</dbReference>
<comment type="similarity">
    <text evidence="2 10">Belongs to the cation transport ATPase (P-type) (TC 3.A.3) family. Type IB subfamily.</text>
</comment>
<comment type="catalytic activity">
    <reaction evidence="9">
        <text>Zn(2+)(in) + ATP + H2O = Zn(2+)(out) + ADP + phosphate + H(+)</text>
        <dbReference type="Rhea" id="RHEA:20621"/>
        <dbReference type="ChEBI" id="CHEBI:15377"/>
        <dbReference type="ChEBI" id="CHEBI:15378"/>
        <dbReference type="ChEBI" id="CHEBI:29105"/>
        <dbReference type="ChEBI" id="CHEBI:30616"/>
        <dbReference type="ChEBI" id="CHEBI:43474"/>
        <dbReference type="ChEBI" id="CHEBI:456216"/>
        <dbReference type="EC" id="7.2.2.12"/>
    </reaction>
</comment>
<dbReference type="NCBIfam" id="TIGR01494">
    <property type="entry name" value="ATPase_P-type"/>
    <property type="match status" value="1"/>
</dbReference>
<dbReference type="NCBIfam" id="TIGR01525">
    <property type="entry name" value="ATPase-IB_hvy"/>
    <property type="match status" value="1"/>
</dbReference>
<dbReference type="SFLD" id="SFLDG00002">
    <property type="entry name" value="C1.7:_P-type_atpase_like"/>
    <property type="match status" value="1"/>
</dbReference>
<name>A7GY02_CAMC5</name>
<dbReference type="Gene3D" id="3.40.50.1000">
    <property type="entry name" value="HAD superfamily/HAD-like"/>
    <property type="match status" value="1"/>
</dbReference>
<dbReference type="PRINTS" id="PR00119">
    <property type="entry name" value="CATATPASE"/>
</dbReference>
<dbReference type="InterPro" id="IPR018303">
    <property type="entry name" value="ATPase_P-typ_P_site"/>
</dbReference>
<evidence type="ECO:0000256" key="7">
    <source>
        <dbReference type="ARBA" id="ARBA00023136"/>
    </source>
</evidence>
<evidence type="ECO:0000256" key="3">
    <source>
        <dbReference type="ARBA" id="ARBA00022553"/>
    </source>
</evidence>
<dbReference type="SUPFAM" id="SSF81653">
    <property type="entry name" value="Calcium ATPase, transduction domain A"/>
    <property type="match status" value="1"/>
</dbReference>
<dbReference type="InterPro" id="IPR044492">
    <property type="entry name" value="P_typ_ATPase_HD_dom"/>
</dbReference>
<dbReference type="GO" id="GO:0015086">
    <property type="term" value="F:cadmium ion transmembrane transporter activity"/>
    <property type="evidence" value="ECO:0007669"/>
    <property type="project" value="TreeGrafter"/>
</dbReference>
<evidence type="ECO:0000256" key="9">
    <source>
        <dbReference type="ARBA" id="ARBA00047308"/>
    </source>
</evidence>
<evidence type="ECO:0000256" key="6">
    <source>
        <dbReference type="ARBA" id="ARBA00022989"/>
    </source>
</evidence>
<dbReference type="PANTHER" id="PTHR48085:SF5">
    <property type="entry name" value="CADMIUM_ZINC-TRANSPORTING ATPASE HMA4-RELATED"/>
    <property type="match status" value="1"/>
</dbReference>
<dbReference type="InterPro" id="IPR036412">
    <property type="entry name" value="HAD-like_sf"/>
</dbReference>
<evidence type="ECO:0000259" key="11">
    <source>
        <dbReference type="Pfam" id="PF00122"/>
    </source>
</evidence>
<dbReference type="Proteomes" id="UP000006380">
    <property type="component" value="Chromosome"/>
</dbReference>
<evidence type="ECO:0000256" key="4">
    <source>
        <dbReference type="ARBA" id="ARBA00022692"/>
    </source>
</evidence>
<dbReference type="InterPro" id="IPR023214">
    <property type="entry name" value="HAD_sf"/>
</dbReference>
<dbReference type="InterPro" id="IPR008250">
    <property type="entry name" value="ATPase_P-typ_transduc_dom_A_sf"/>
</dbReference>
<keyword evidence="13" id="KW-1185">Reference proteome</keyword>
<dbReference type="AlphaFoldDB" id="A7GY02"/>
<organism evidence="12 13">
    <name type="scientific">Campylobacter curvus (strain 525.92)</name>
    <dbReference type="NCBI Taxonomy" id="360105"/>
    <lineage>
        <taxon>Bacteria</taxon>
        <taxon>Pseudomonadati</taxon>
        <taxon>Campylobacterota</taxon>
        <taxon>Epsilonproteobacteria</taxon>
        <taxon>Campylobacterales</taxon>
        <taxon>Campylobacteraceae</taxon>
        <taxon>Campylobacter</taxon>
    </lineage>
</organism>
<dbReference type="InterPro" id="IPR059000">
    <property type="entry name" value="ATPase_P-type_domA"/>
</dbReference>
<dbReference type="KEGG" id="ccv:CCV52592_1377"/>
<dbReference type="GO" id="GO:0005524">
    <property type="term" value="F:ATP binding"/>
    <property type="evidence" value="ECO:0007669"/>
    <property type="project" value="UniProtKB-UniRule"/>
</dbReference>
<evidence type="ECO:0000313" key="13">
    <source>
        <dbReference type="Proteomes" id="UP000006380"/>
    </source>
</evidence>
<sequence length="696" mass="74939">MSKQSLKHKNNVRIAHKSKNRVRIICENITDTSDVSAIEATITERTSAKSVRVNKYAKSVIVEFDSGLDKILEFISNFDMPKKAKDTSQPSKVNIYKAGAALAITPFITNTKAKTAIGLYSAAPNLIEGTKELKNEGVTSKVLEAMAIGTSLALGDHLAANSTNLMINIGEYMEESASHRSDDLIKELAKPNIEEVWIEKREKDGSKTLHKVKTQNVKKGDIVVVGAGETIGIDGYIVEGNASVNQVSMTGEAEPVPKARGDRVISGTVVDEGRIKIWAENVGSETATARIKEYIQSSLNEKSNVGLKATKLADKLVPVTLSLAGASYLINKDMNSVASVLQADYSCALKLATPVAFKSSISKAGRNGILIKGAKAIEALSMADTFVFDKTGTLTHGRLSVVQIYSFKNGFSEADILNLTASAEEHYFHPVAEAIVEAANKRGFSHIHHDEVEFIVAHGVKTLMHGKEVVIGSRHFLEDDEMIDFSAHDEMIASSLKSGLTLLYVGYNKELVGVIAMKDDMRENAKDMVARLRSLGVKEIVMLSGDIKSKAEEVAKELGLDKVFAECLPTDKAHIIETLKNEGKNVAFIGDGINDAPSLTKANVGISMHKGADIAKATADISLLKDDIMSVALAKELANNTMKLIGANFRSTVGINTAILGAATFGMLNPIATAVLHNGTTIWLLLNSMKGVKFGK</sequence>
<dbReference type="GO" id="GO:0005886">
    <property type="term" value="C:plasma membrane"/>
    <property type="evidence" value="ECO:0007669"/>
    <property type="project" value="UniProtKB-SubCell"/>
</dbReference>
<gene>
    <name evidence="12" type="ORF">CCV52592_1377</name>
</gene>
<dbReference type="Pfam" id="PF00702">
    <property type="entry name" value="Hydrolase"/>
    <property type="match status" value="1"/>
</dbReference>
<comment type="subcellular location">
    <subcellularLocation>
        <location evidence="1 10">Cell membrane</location>
    </subcellularLocation>
</comment>
<dbReference type="GO" id="GO:0016887">
    <property type="term" value="F:ATP hydrolysis activity"/>
    <property type="evidence" value="ECO:0007669"/>
    <property type="project" value="InterPro"/>
</dbReference>
<dbReference type="SUPFAM" id="SSF56784">
    <property type="entry name" value="HAD-like"/>
    <property type="match status" value="1"/>
</dbReference>
<dbReference type="CDD" id="cd07550">
    <property type="entry name" value="P-type_ATPase_HM"/>
    <property type="match status" value="1"/>
</dbReference>
<keyword evidence="6" id="KW-1133">Transmembrane helix</keyword>
<protein>
    <recommendedName>
        <fullName evidence="8">P-type Zn(2+) transporter</fullName>
        <ecNumber evidence="8">7.2.2.12</ecNumber>
    </recommendedName>
</protein>
<keyword evidence="4" id="KW-0812">Transmembrane</keyword>
<proteinExistence type="inferred from homology"/>
<keyword evidence="10" id="KW-1003">Cell membrane</keyword>
<feature type="domain" description="P-type ATPase A" evidence="11">
    <location>
        <begin position="207"/>
        <end position="294"/>
    </location>
</feature>
<dbReference type="PROSITE" id="PS00154">
    <property type="entry name" value="ATPASE_E1_E2"/>
    <property type="match status" value="1"/>
</dbReference>
<keyword evidence="10" id="KW-0547">Nucleotide-binding</keyword>
<evidence type="ECO:0000256" key="5">
    <source>
        <dbReference type="ARBA" id="ARBA00022967"/>
    </source>
</evidence>
<dbReference type="InterPro" id="IPR036163">
    <property type="entry name" value="HMA_dom_sf"/>
</dbReference>
<reference evidence="12" key="1">
    <citation type="submission" date="2016-07" db="EMBL/GenBank/DDBJ databases">
        <title>Comparative genomics of the Campylobacter concisus group.</title>
        <authorList>
            <person name="Miller W.G."/>
            <person name="Yee E."/>
            <person name="Chapman M.H."/>
            <person name="Huynh S."/>
            <person name="Bono J.L."/>
            <person name="On S.L.W."/>
            <person name="StLeger J."/>
            <person name="Foster G."/>
            <person name="Parker C.T."/>
        </authorList>
    </citation>
    <scope>NUCLEOTIDE SEQUENCE</scope>
    <source>
        <strain evidence="12">525.92</strain>
    </source>
</reference>
<dbReference type="Gene3D" id="2.70.150.10">
    <property type="entry name" value="Calcium-transporting ATPase, cytoplasmic transduction domain A"/>
    <property type="match status" value="1"/>
</dbReference>
<accession>A7GY02</accession>
<evidence type="ECO:0000256" key="1">
    <source>
        <dbReference type="ARBA" id="ARBA00004236"/>
    </source>
</evidence>
<evidence type="ECO:0000256" key="8">
    <source>
        <dbReference type="ARBA" id="ARBA00039097"/>
    </source>
</evidence>
<dbReference type="STRING" id="360105.CCV52592_1377"/>
<keyword evidence="10" id="KW-0479">Metal-binding</keyword>
<dbReference type="SFLD" id="SFLDF00027">
    <property type="entry name" value="p-type_atpase"/>
    <property type="match status" value="1"/>
</dbReference>
<evidence type="ECO:0000313" key="12">
    <source>
        <dbReference type="EMBL" id="EAU00464.3"/>
    </source>
</evidence>
<dbReference type="EMBL" id="CP000767">
    <property type="protein sequence ID" value="EAU00464.3"/>
    <property type="molecule type" value="Genomic_DNA"/>
</dbReference>
<evidence type="ECO:0000256" key="2">
    <source>
        <dbReference type="ARBA" id="ARBA00006024"/>
    </source>
</evidence>
<dbReference type="InterPro" id="IPR027256">
    <property type="entry name" value="P-typ_ATPase_IB"/>
</dbReference>
<keyword evidence="7" id="KW-0472">Membrane</keyword>
<dbReference type="GO" id="GO:0016463">
    <property type="term" value="F:P-type zinc transporter activity"/>
    <property type="evidence" value="ECO:0007669"/>
    <property type="project" value="UniProtKB-EC"/>
</dbReference>
<dbReference type="PANTHER" id="PTHR48085">
    <property type="entry name" value="CADMIUM/ZINC-TRANSPORTING ATPASE HMA2-RELATED"/>
    <property type="match status" value="1"/>
</dbReference>
<keyword evidence="5" id="KW-1278">Translocase</keyword>
<dbReference type="SFLD" id="SFLDS00003">
    <property type="entry name" value="Haloacid_Dehalogenase"/>
    <property type="match status" value="1"/>
</dbReference>
<dbReference type="PROSITE" id="PS01229">
    <property type="entry name" value="COF_2"/>
    <property type="match status" value="1"/>
</dbReference>
<dbReference type="SUPFAM" id="SSF55008">
    <property type="entry name" value="HMA, heavy metal-associated domain"/>
    <property type="match status" value="1"/>
</dbReference>
<dbReference type="GO" id="GO:0046872">
    <property type="term" value="F:metal ion binding"/>
    <property type="evidence" value="ECO:0007669"/>
    <property type="project" value="UniProtKB-KW"/>
</dbReference>
<keyword evidence="3" id="KW-0597">Phosphoprotein</keyword>
<keyword evidence="10" id="KW-0067">ATP-binding</keyword>
<dbReference type="InterPro" id="IPR023299">
    <property type="entry name" value="ATPase_P-typ_cyto_dom_N"/>
</dbReference>
<evidence type="ECO:0000256" key="10">
    <source>
        <dbReference type="RuleBase" id="RU362081"/>
    </source>
</evidence>